<name>I4ALH1_BERLS</name>
<proteinExistence type="predicted"/>
<feature type="repeat" description="TPR" evidence="2">
    <location>
        <begin position="77"/>
        <end position="110"/>
    </location>
</feature>
<dbReference type="Proteomes" id="UP000006054">
    <property type="component" value="Chromosome"/>
</dbReference>
<keyword evidence="2" id="KW-0802">TPR repeat</keyword>
<dbReference type="OrthoDB" id="9815010at2"/>
<dbReference type="EMBL" id="CP003345">
    <property type="protein sequence ID" value="AFM04806.1"/>
    <property type="molecule type" value="Genomic_DNA"/>
</dbReference>
<keyword evidence="1" id="KW-0677">Repeat</keyword>
<evidence type="ECO:0000256" key="2">
    <source>
        <dbReference type="PROSITE-ProRule" id="PRU00339"/>
    </source>
</evidence>
<dbReference type="AlphaFoldDB" id="I4ALH1"/>
<dbReference type="RefSeq" id="WP_014798243.1">
    <property type="nucleotide sequence ID" value="NC_018018.1"/>
</dbReference>
<evidence type="ECO:0000256" key="1">
    <source>
        <dbReference type="ARBA" id="ARBA00022737"/>
    </source>
</evidence>
<dbReference type="Gene3D" id="1.25.40.10">
    <property type="entry name" value="Tetratricopeptide repeat domain"/>
    <property type="match status" value="1"/>
</dbReference>
<dbReference type="Pfam" id="PF13432">
    <property type="entry name" value="TPR_16"/>
    <property type="match status" value="1"/>
</dbReference>
<reference evidence="4" key="1">
    <citation type="submission" date="2012-06" db="EMBL/GenBank/DDBJ databases">
        <title>The complete genome of Flexibacter litoralis DSM 6794.</title>
        <authorList>
            <person name="Lucas S."/>
            <person name="Copeland A."/>
            <person name="Lapidus A."/>
            <person name="Glavina del Rio T."/>
            <person name="Dalin E."/>
            <person name="Tice H."/>
            <person name="Bruce D."/>
            <person name="Goodwin L."/>
            <person name="Pitluck S."/>
            <person name="Peters L."/>
            <person name="Ovchinnikova G."/>
            <person name="Lu M."/>
            <person name="Kyrpides N."/>
            <person name="Mavromatis K."/>
            <person name="Ivanova N."/>
            <person name="Brettin T."/>
            <person name="Detter J.C."/>
            <person name="Han C."/>
            <person name="Larimer F."/>
            <person name="Land M."/>
            <person name="Hauser L."/>
            <person name="Markowitz V."/>
            <person name="Cheng J.-F."/>
            <person name="Hugenholtz P."/>
            <person name="Woyke T."/>
            <person name="Wu D."/>
            <person name="Spring S."/>
            <person name="Lang E."/>
            <person name="Kopitz M."/>
            <person name="Brambilla E."/>
            <person name="Klenk H.-P."/>
            <person name="Eisen J.A."/>
        </authorList>
    </citation>
    <scope>NUCLEOTIDE SEQUENCE [LARGE SCALE GENOMIC DNA]</scope>
    <source>
        <strain evidence="4">ATCC 23117 / DSM 6794 / NBRC 15988 / NCIMB 1366 / Sio-4</strain>
    </source>
</reference>
<keyword evidence="4" id="KW-1185">Reference proteome</keyword>
<dbReference type="PROSITE" id="PS50005">
    <property type="entry name" value="TPR"/>
    <property type="match status" value="2"/>
</dbReference>
<dbReference type="InterPro" id="IPR019734">
    <property type="entry name" value="TPR_rpt"/>
</dbReference>
<sequence length="159" mass="18112">MKQDNKILDKLFAQLQIAPSTPRIEAILTQIQNIWLNTENVEMNTLVRLGTESLSKGDYTDAINVFTQVVDKNPSFAEGWNKRATAFYLRGNYKAAIDDIQQTLDLENRHFGALAGLATIYSEIGDEYGVLGTLEKLYHIHPFQPKLKDQIEELRSRLN</sequence>
<evidence type="ECO:0000313" key="4">
    <source>
        <dbReference type="Proteomes" id="UP000006054"/>
    </source>
</evidence>
<dbReference type="HOGENOM" id="CLU_079829_3_0_10"/>
<organism evidence="3 4">
    <name type="scientific">Bernardetia litoralis (strain ATCC 23117 / DSM 6794 / NBRC 15988 / NCIMB 1366 / Fx l1 / Sio-4)</name>
    <name type="common">Flexibacter litoralis</name>
    <dbReference type="NCBI Taxonomy" id="880071"/>
    <lineage>
        <taxon>Bacteria</taxon>
        <taxon>Pseudomonadati</taxon>
        <taxon>Bacteroidota</taxon>
        <taxon>Cytophagia</taxon>
        <taxon>Cytophagales</taxon>
        <taxon>Bernardetiaceae</taxon>
        <taxon>Bernardetia</taxon>
    </lineage>
</organism>
<evidence type="ECO:0000313" key="3">
    <source>
        <dbReference type="EMBL" id="AFM04806.1"/>
    </source>
</evidence>
<accession>I4ALH1</accession>
<dbReference type="eggNOG" id="COG0457">
    <property type="taxonomic scope" value="Bacteria"/>
</dbReference>
<gene>
    <name evidence="3" type="ordered locus">Fleli_2440</name>
</gene>
<dbReference type="PANTHER" id="PTHR45188">
    <property type="entry name" value="DNAJ PROTEIN P58IPK HOMOLOG"/>
    <property type="match status" value="1"/>
</dbReference>
<dbReference type="SUPFAM" id="SSF48452">
    <property type="entry name" value="TPR-like"/>
    <property type="match status" value="1"/>
</dbReference>
<dbReference type="PANTHER" id="PTHR45188:SF2">
    <property type="entry name" value="DNAJ HOMOLOG SUBFAMILY C MEMBER 7"/>
    <property type="match status" value="1"/>
</dbReference>
<feature type="repeat" description="TPR" evidence="2">
    <location>
        <begin position="43"/>
        <end position="76"/>
    </location>
</feature>
<dbReference type="SMART" id="SM00028">
    <property type="entry name" value="TPR"/>
    <property type="match status" value="2"/>
</dbReference>
<dbReference type="STRING" id="880071.Fleli_2440"/>
<dbReference type="KEGG" id="fli:Fleli_2440"/>
<protein>
    <submittedName>
        <fullName evidence="3">Tetratricopeptide repeat protein</fullName>
    </submittedName>
</protein>
<dbReference type="InterPro" id="IPR011990">
    <property type="entry name" value="TPR-like_helical_dom_sf"/>
</dbReference>